<protein>
    <submittedName>
        <fullName evidence="1">Uncharacterized protein</fullName>
    </submittedName>
</protein>
<dbReference type="EMBL" id="BMAC01000266">
    <property type="protein sequence ID" value="GFP92066.1"/>
    <property type="molecule type" value="Genomic_DNA"/>
</dbReference>
<comment type="caution">
    <text evidence="1">The sequence shown here is derived from an EMBL/GenBank/DDBJ whole genome shotgun (WGS) entry which is preliminary data.</text>
</comment>
<dbReference type="Proteomes" id="UP000653305">
    <property type="component" value="Unassembled WGS sequence"/>
</dbReference>
<dbReference type="AlphaFoldDB" id="A0A830BZ37"/>
<gene>
    <name evidence="1" type="ORF">PHJA_001350700</name>
</gene>
<evidence type="ECO:0000313" key="2">
    <source>
        <dbReference type="Proteomes" id="UP000653305"/>
    </source>
</evidence>
<evidence type="ECO:0000313" key="1">
    <source>
        <dbReference type="EMBL" id="GFP92066.1"/>
    </source>
</evidence>
<proteinExistence type="predicted"/>
<sequence>MKEVEAREFDKFYHGPRCTKHGAPDSFCVMKEYSLTSTEDGETQDQVETFTSRLKRRTNYAALITSEASLSHSWCLATRRMGWRHTPMAQPTPISRTFSPLTRPRKQMESSMMQNTTEAPHLINHALMDVVRRGTPLARSAAEKWSDADDEPQH</sequence>
<keyword evidence="2" id="KW-1185">Reference proteome</keyword>
<organism evidence="1 2">
    <name type="scientific">Phtheirospermum japonicum</name>
    <dbReference type="NCBI Taxonomy" id="374723"/>
    <lineage>
        <taxon>Eukaryota</taxon>
        <taxon>Viridiplantae</taxon>
        <taxon>Streptophyta</taxon>
        <taxon>Embryophyta</taxon>
        <taxon>Tracheophyta</taxon>
        <taxon>Spermatophyta</taxon>
        <taxon>Magnoliopsida</taxon>
        <taxon>eudicotyledons</taxon>
        <taxon>Gunneridae</taxon>
        <taxon>Pentapetalae</taxon>
        <taxon>asterids</taxon>
        <taxon>lamiids</taxon>
        <taxon>Lamiales</taxon>
        <taxon>Orobanchaceae</taxon>
        <taxon>Orobanchaceae incertae sedis</taxon>
        <taxon>Phtheirospermum</taxon>
    </lineage>
</organism>
<accession>A0A830BZ37</accession>
<name>A0A830BZ37_9LAMI</name>
<reference evidence="1" key="1">
    <citation type="submission" date="2020-07" db="EMBL/GenBank/DDBJ databases">
        <title>Ethylene signaling mediates host invasion by parasitic plants.</title>
        <authorList>
            <person name="Yoshida S."/>
        </authorList>
    </citation>
    <scope>NUCLEOTIDE SEQUENCE</scope>
    <source>
        <strain evidence="1">Okayama</strain>
    </source>
</reference>